<dbReference type="Gene3D" id="1.20.1250.20">
    <property type="entry name" value="MFS general substrate transporter like domains"/>
    <property type="match status" value="1"/>
</dbReference>
<accession>W5SFX7</accession>
<keyword evidence="1" id="KW-0472">Membrane</keyword>
<evidence type="ECO:0000313" key="2">
    <source>
        <dbReference type="EMBL" id="AHH05785.1"/>
    </source>
</evidence>
<dbReference type="InterPro" id="IPR036259">
    <property type="entry name" value="MFS_trans_sf"/>
</dbReference>
<dbReference type="SUPFAM" id="SSF103473">
    <property type="entry name" value="MFS general substrate transporter"/>
    <property type="match status" value="1"/>
</dbReference>
<dbReference type="EMBL" id="CP004234">
    <property type="protein sequence ID" value="AHH05785.1"/>
    <property type="molecule type" value="Genomic_DNA"/>
</dbReference>
<evidence type="ECO:0000256" key="1">
    <source>
        <dbReference type="SAM" id="Phobius"/>
    </source>
</evidence>
<proteinExistence type="predicted"/>
<feature type="transmembrane region" description="Helical" evidence="1">
    <location>
        <begin position="32"/>
        <end position="49"/>
    </location>
</feature>
<name>W5SFX7_9SPIR</name>
<dbReference type="HOGENOM" id="CLU_126968_0_0_12"/>
<gene>
    <name evidence="2" type="ORF">BOM_1242</name>
</gene>
<keyword evidence="1" id="KW-0812">Transmembrane</keyword>
<keyword evidence="1" id="KW-1133">Transmembrane helix</keyword>
<organism evidence="2">
    <name type="scientific">Borrelia miyamotoi FR64b</name>
    <dbReference type="NCBI Taxonomy" id="1292392"/>
    <lineage>
        <taxon>Bacteria</taxon>
        <taxon>Pseudomonadati</taxon>
        <taxon>Spirochaetota</taxon>
        <taxon>Spirochaetia</taxon>
        <taxon>Spirochaetales</taxon>
        <taxon>Borreliaceae</taxon>
        <taxon>Borrelia</taxon>
    </lineage>
</organism>
<dbReference type="AlphaFoldDB" id="W5SFX7"/>
<keyword evidence="2" id="KW-0614">Plasmid</keyword>
<feature type="transmembrane region" description="Helical" evidence="1">
    <location>
        <begin position="99"/>
        <end position="118"/>
    </location>
</feature>
<reference evidence="2" key="1">
    <citation type="submission" date="2013-02" db="EMBL/GenBank/DDBJ databases">
        <title>Comparative genomics of Borrelia species.</title>
        <authorList>
            <person name="Schwan T.G."/>
            <person name="Raffel S.J."/>
            <person name="Porcella S.F."/>
        </authorList>
    </citation>
    <scope>NUCLEOTIDE SEQUENCE</scope>
    <source>
        <strain evidence="2">FR64b</strain>
        <plasmid evidence="2">unnamed</plasmid>
    </source>
</reference>
<protein>
    <submittedName>
        <fullName evidence="2">Multidrug resistance protein B</fullName>
    </submittedName>
</protein>
<feature type="transmembrane region" description="Helical" evidence="1">
    <location>
        <begin position="124"/>
        <end position="142"/>
    </location>
</feature>
<sequence>MYILFRLSNINILFRLSNIIGAWIFKKIRHSRYDSCFILGIIFLLSILIKIVLHIYIFITIMTLLIILVSLYSNNLEFFLQKNIDSKILGTIASINSTIFRLFSFLVLIACSVLASFMNIIDTFILLILIFYILSILVMYKFTDNKKDNIK</sequence>
<feature type="transmembrane region" description="Helical" evidence="1">
    <location>
        <begin position="55"/>
        <end position="78"/>
    </location>
</feature>
<geneLocation type="plasmid" evidence="2">
    <name>unnamed</name>
</geneLocation>